<dbReference type="EMBL" id="JXJN01025298">
    <property type="status" value="NOT_ANNOTATED_CDS"/>
    <property type="molecule type" value="Genomic_DNA"/>
</dbReference>
<evidence type="ECO:0000313" key="2">
    <source>
        <dbReference type="Proteomes" id="UP000092460"/>
    </source>
</evidence>
<accession>A0A1B0C497</accession>
<keyword evidence="2" id="KW-1185">Reference proteome</keyword>
<name>A0A1B0C497_9MUSC</name>
<evidence type="ECO:0000313" key="1">
    <source>
        <dbReference type="EnsemblMetazoa" id="GPPI048678-PA"/>
    </source>
</evidence>
<dbReference type="VEuPathDB" id="VectorBase:GPPI048678"/>
<reference evidence="1" key="2">
    <citation type="submission" date="2020-05" db="UniProtKB">
        <authorList>
            <consortium name="EnsemblMetazoa"/>
        </authorList>
    </citation>
    <scope>IDENTIFICATION</scope>
    <source>
        <strain evidence="1">IAEA</strain>
    </source>
</reference>
<dbReference type="EnsemblMetazoa" id="GPPI048678-RA">
    <property type="protein sequence ID" value="GPPI048678-PA"/>
    <property type="gene ID" value="GPPI048678"/>
</dbReference>
<organism evidence="1 2">
    <name type="scientific">Glossina palpalis gambiensis</name>
    <dbReference type="NCBI Taxonomy" id="67801"/>
    <lineage>
        <taxon>Eukaryota</taxon>
        <taxon>Metazoa</taxon>
        <taxon>Ecdysozoa</taxon>
        <taxon>Arthropoda</taxon>
        <taxon>Hexapoda</taxon>
        <taxon>Insecta</taxon>
        <taxon>Pterygota</taxon>
        <taxon>Neoptera</taxon>
        <taxon>Endopterygota</taxon>
        <taxon>Diptera</taxon>
        <taxon>Brachycera</taxon>
        <taxon>Muscomorpha</taxon>
        <taxon>Hippoboscoidea</taxon>
        <taxon>Glossinidae</taxon>
        <taxon>Glossina</taxon>
    </lineage>
</organism>
<reference evidence="2" key="1">
    <citation type="submission" date="2015-01" db="EMBL/GenBank/DDBJ databases">
        <authorList>
            <person name="Aksoy S."/>
            <person name="Warren W."/>
            <person name="Wilson R.K."/>
        </authorList>
    </citation>
    <scope>NUCLEOTIDE SEQUENCE [LARGE SCALE GENOMIC DNA]</scope>
    <source>
        <strain evidence="2">IAEA</strain>
    </source>
</reference>
<dbReference type="Proteomes" id="UP000092460">
    <property type="component" value="Unassembled WGS sequence"/>
</dbReference>
<protein>
    <submittedName>
        <fullName evidence="1">Uncharacterized protein</fullName>
    </submittedName>
</protein>
<dbReference type="AlphaFoldDB" id="A0A1B0C497"/>
<sequence>MGASILNHLSTLIQYNGVLKQRRMLHTACIIPNTAPAPHISYFISSMRCEGFSEIPPESNVNPFPIKIIVYTIDVINNMDHKY</sequence>
<proteinExistence type="predicted"/>